<evidence type="ECO:0000259" key="8">
    <source>
        <dbReference type="Pfam" id="PF16113"/>
    </source>
</evidence>
<reference evidence="9 10" key="1">
    <citation type="submission" date="2019-10" db="EMBL/GenBank/DDBJ databases">
        <authorList>
            <person name="Palmer J.M."/>
        </authorList>
    </citation>
    <scope>NUCLEOTIDE SEQUENCE [LARGE SCALE GENOMIC DNA]</scope>
    <source>
        <strain evidence="9 10">TWF694</strain>
    </source>
</reference>
<dbReference type="InterPro" id="IPR045004">
    <property type="entry name" value="ECH_dom"/>
</dbReference>
<dbReference type="InterPro" id="IPR032259">
    <property type="entry name" value="HIBYL-CoA-H"/>
</dbReference>
<comment type="subcellular location">
    <subcellularLocation>
        <location evidence="2">Mitochondrion</location>
    </subcellularLocation>
</comment>
<evidence type="ECO:0000256" key="6">
    <source>
        <dbReference type="ARBA" id="ARBA00031181"/>
    </source>
</evidence>
<comment type="catalytic activity">
    <reaction evidence="1">
        <text>3-hydroxy-2-methylpropanoyl-CoA + H2O = 3-hydroxy-2-methylpropanoate + CoA + H(+)</text>
        <dbReference type="Rhea" id="RHEA:20888"/>
        <dbReference type="ChEBI" id="CHEBI:11805"/>
        <dbReference type="ChEBI" id="CHEBI:15377"/>
        <dbReference type="ChEBI" id="CHEBI:15378"/>
        <dbReference type="ChEBI" id="CHEBI:57287"/>
        <dbReference type="ChEBI" id="CHEBI:57340"/>
        <dbReference type="EC" id="3.1.2.4"/>
    </reaction>
</comment>
<proteinExistence type="predicted"/>
<dbReference type="GO" id="GO:0003860">
    <property type="term" value="F:3-hydroxyisobutyryl-CoA hydrolase activity"/>
    <property type="evidence" value="ECO:0007669"/>
    <property type="project" value="UniProtKB-EC"/>
</dbReference>
<evidence type="ECO:0000256" key="1">
    <source>
        <dbReference type="ARBA" id="ARBA00001709"/>
    </source>
</evidence>
<gene>
    <name evidence="9" type="ORF">TWF694_002495</name>
</gene>
<sequence length="522" mass="57771">MILRQLCTARTASRAFNLSSFARPSTTTTMPLRARIAMSNAMAQGSRRLNSTEATSSTAPQSEQAAPKEEDPDDVLFDSLYGIRTITLNRPAKLNALSGSMAGKILPRLQEWQKSDMANIVVIKGAGRGFCAGGDVSALAIQNRDGGMEGQAASLDYFALEYKLDNLIAKYTKPYVAFMDGATMGGGCGLSVHGHFRVATERTHFAMPETKIGFFPDVGASFFLPRLDGYLGTYLGLTGAGLKGVQAYWAGIATHYVHSSSLEDLQSRLAELVFNDYDDLQVRLEHVNSTIEEYVTGLPPGEKFILGGETREAIDRCFRYNTVDEILQALEAEGTEWARETIKTLKERSPTSVRVALLEMRYGAAWSINTAFQREYHIARKFMDHENHPDFVEGVSKLLIQKVPKGEKPVPPKWSPPTFETTTNDQALAYFGIEEGAKPLDLVKIPGEADYLHYPHGWIGLPSENAVKILLGSKGERKNVEQLKKLVIKQWDAKVGVEEKLEDVIARKIKVLENGMAEWRVD</sequence>
<keyword evidence="10" id="KW-1185">Reference proteome</keyword>
<evidence type="ECO:0000256" key="4">
    <source>
        <dbReference type="ARBA" id="ARBA00022801"/>
    </source>
</evidence>
<dbReference type="AlphaFoldDB" id="A0AAV9X2D5"/>
<dbReference type="GO" id="GO:0005739">
    <property type="term" value="C:mitochondrion"/>
    <property type="evidence" value="ECO:0007669"/>
    <property type="project" value="UniProtKB-SubCell"/>
</dbReference>
<accession>A0AAV9X2D5</accession>
<evidence type="ECO:0000313" key="10">
    <source>
        <dbReference type="Proteomes" id="UP001365542"/>
    </source>
</evidence>
<comment type="caution">
    <text evidence="9">The sequence shown here is derived from an EMBL/GenBank/DDBJ whole genome shotgun (WGS) entry which is preliminary data.</text>
</comment>
<dbReference type="NCBIfam" id="NF004127">
    <property type="entry name" value="PRK05617.1"/>
    <property type="match status" value="1"/>
</dbReference>
<evidence type="ECO:0000256" key="5">
    <source>
        <dbReference type="ARBA" id="ARBA00023128"/>
    </source>
</evidence>
<feature type="region of interest" description="Disordered" evidence="7">
    <location>
        <begin position="44"/>
        <end position="73"/>
    </location>
</feature>
<dbReference type="EC" id="3.1.2.4" evidence="3"/>
<dbReference type="EMBL" id="JAVHJO010000011">
    <property type="protein sequence ID" value="KAK6533557.1"/>
    <property type="molecule type" value="Genomic_DNA"/>
</dbReference>
<keyword evidence="5" id="KW-0496">Mitochondrion</keyword>
<organism evidence="9 10">
    <name type="scientific">Orbilia ellipsospora</name>
    <dbReference type="NCBI Taxonomy" id="2528407"/>
    <lineage>
        <taxon>Eukaryota</taxon>
        <taxon>Fungi</taxon>
        <taxon>Dikarya</taxon>
        <taxon>Ascomycota</taxon>
        <taxon>Pezizomycotina</taxon>
        <taxon>Orbiliomycetes</taxon>
        <taxon>Orbiliales</taxon>
        <taxon>Orbiliaceae</taxon>
        <taxon>Orbilia</taxon>
    </lineage>
</organism>
<evidence type="ECO:0000256" key="2">
    <source>
        <dbReference type="ARBA" id="ARBA00004173"/>
    </source>
</evidence>
<dbReference type="PANTHER" id="PTHR43176:SF3">
    <property type="entry name" value="3-HYDROXYISOBUTYRYL-COA HYDROLASE, MITOCHONDRIAL"/>
    <property type="match status" value="1"/>
</dbReference>
<evidence type="ECO:0000256" key="3">
    <source>
        <dbReference type="ARBA" id="ARBA00011915"/>
    </source>
</evidence>
<dbReference type="FunFam" id="3.90.226.10:FF:000026">
    <property type="entry name" value="3-hydroxyisobutyryl-CoA hydrolase, mitochondrial"/>
    <property type="match status" value="1"/>
</dbReference>
<dbReference type="Pfam" id="PF16113">
    <property type="entry name" value="ECH_2"/>
    <property type="match status" value="1"/>
</dbReference>
<keyword evidence="4" id="KW-0378">Hydrolase</keyword>
<evidence type="ECO:0000313" key="9">
    <source>
        <dbReference type="EMBL" id="KAK6533557.1"/>
    </source>
</evidence>
<feature type="domain" description="Enoyl-CoA hydratase/isomerase" evidence="8">
    <location>
        <begin position="83"/>
        <end position="431"/>
    </location>
</feature>
<dbReference type="GO" id="GO:0006574">
    <property type="term" value="P:L-valine catabolic process"/>
    <property type="evidence" value="ECO:0007669"/>
    <property type="project" value="TreeGrafter"/>
</dbReference>
<name>A0AAV9X2D5_9PEZI</name>
<dbReference type="SUPFAM" id="SSF52096">
    <property type="entry name" value="ClpP/crotonase"/>
    <property type="match status" value="1"/>
</dbReference>
<dbReference type="PANTHER" id="PTHR43176">
    <property type="entry name" value="3-HYDROXYISOBUTYRYL-COA HYDROLASE-RELATED"/>
    <property type="match status" value="1"/>
</dbReference>
<evidence type="ECO:0000256" key="7">
    <source>
        <dbReference type="SAM" id="MobiDB-lite"/>
    </source>
</evidence>
<protein>
    <recommendedName>
        <fullName evidence="3">3-hydroxyisobutyryl-CoA hydrolase</fullName>
        <ecNumber evidence="3">3.1.2.4</ecNumber>
    </recommendedName>
    <alternativeName>
        <fullName evidence="6">3-hydroxyisobutyryl-coenzyme A hydrolase</fullName>
    </alternativeName>
</protein>
<dbReference type="Gene3D" id="3.90.226.10">
    <property type="entry name" value="2-enoyl-CoA Hydratase, Chain A, domain 1"/>
    <property type="match status" value="1"/>
</dbReference>
<dbReference type="CDD" id="cd06558">
    <property type="entry name" value="crotonase-like"/>
    <property type="match status" value="1"/>
</dbReference>
<dbReference type="Proteomes" id="UP001365542">
    <property type="component" value="Unassembled WGS sequence"/>
</dbReference>
<feature type="compositionally biased region" description="Polar residues" evidence="7">
    <location>
        <begin position="44"/>
        <end position="64"/>
    </location>
</feature>
<dbReference type="InterPro" id="IPR029045">
    <property type="entry name" value="ClpP/crotonase-like_dom_sf"/>
</dbReference>